<keyword evidence="1" id="KW-0378">Hydrolase</keyword>
<name>A0A3M7TTI1_9BACI</name>
<dbReference type="OrthoDB" id="9763643at2"/>
<evidence type="ECO:0000256" key="1">
    <source>
        <dbReference type="ARBA" id="ARBA00022801"/>
    </source>
</evidence>
<protein>
    <submittedName>
        <fullName evidence="3">N-acetylmuramoyl-L-alanine amidase</fullName>
    </submittedName>
</protein>
<dbReference type="SUPFAM" id="SSF53187">
    <property type="entry name" value="Zn-dependent exopeptidases"/>
    <property type="match status" value="1"/>
</dbReference>
<keyword evidence="4" id="KW-1185">Reference proteome</keyword>
<comment type="caution">
    <text evidence="3">The sequence shown here is derived from an EMBL/GenBank/DDBJ whole genome shotgun (WGS) entry which is preliminary data.</text>
</comment>
<dbReference type="InterPro" id="IPR002508">
    <property type="entry name" value="MurNAc-LAA_cat"/>
</dbReference>
<dbReference type="RefSeq" id="WP_122899290.1">
    <property type="nucleotide sequence ID" value="NZ_RHIB01000002.1"/>
</dbReference>
<proteinExistence type="predicted"/>
<evidence type="ECO:0000313" key="4">
    <source>
        <dbReference type="Proteomes" id="UP000278746"/>
    </source>
</evidence>
<evidence type="ECO:0000259" key="2">
    <source>
        <dbReference type="SMART" id="SM00646"/>
    </source>
</evidence>
<dbReference type="GO" id="GO:0008745">
    <property type="term" value="F:N-acetylmuramoyl-L-alanine amidase activity"/>
    <property type="evidence" value="ECO:0007669"/>
    <property type="project" value="InterPro"/>
</dbReference>
<dbReference type="Pfam" id="PF01520">
    <property type="entry name" value="Amidase_3"/>
    <property type="match status" value="1"/>
</dbReference>
<dbReference type="EMBL" id="RHIB01000002">
    <property type="protein sequence ID" value="RNA67663.1"/>
    <property type="molecule type" value="Genomic_DNA"/>
</dbReference>
<sequence>MTKLVWLDAGHGGNDPGATGHGLLEKNLCLDRVLRMQQIFDEYEGVHTLLTRSTDVFVDLEVRAQNANNAGADVFISDHKNAFNGSVRGFESYIWNGGVSQVTRNLQTAIHNRVAAALGSYSLPDRGRKEANFSVLRNTSMPAVLLEEAFIDNITDNNLMRQAAFKEAYCRAVVEGIAAHLGLQKRETGTQMVVVEVDTLNVYSLPSWDDEAIAGTVFKGEAFTIVERVAVPGSTTDMYRLLSGLYITTDPNLVRVINI</sequence>
<dbReference type="GO" id="GO:0030288">
    <property type="term" value="C:outer membrane-bounded periplasmic space"/>
    <property type="evidence" value="ECO:0007669"/>
    <property type="project" value="TreeGrafter"/>
</dbReference>
<dbReference type="CDD" id="cd02696">
    <property type="entry name" value="MurNAc-LAA"/>
    <property type="match status" value="1"/>
</dbReference>
<reference evidence="3 4" key="1">
    <citation type="submission" date="2018-10" db="EMBL/GenBank/DDBJ databases">
        <title>Bacillus Keqinensis sp. nov., a moderately halophilic bacterium isolated from a saline-alkaline lake.</title>
        <authorList>
            <person name="Wang H."/>
        </authorList>
    </citation>
    <scope>NUCLEOTIDE SEQUENCE [LARGE SCALE GENOMIC DNA]</scope>
    <source>
        <strain evidence="3 4">KQ-3</strain>
    </source>
</reference>
<dbReference type="SMART" id="SM00646">
    <property type="entry name" value="Ami_3"/>
    <property type="match status" value="1"/>
</dbReference>
<dbReference type="Gene3D" id="3.40.630.40">
    <property type="entry name" value="Zn-dependent exopeptidases"/>
    <property type="match status" value="1"/>
</dbReference>
<dbReference type="AlphaFoldDB" id="A0A3M7TTI1"/>
<feature type="domain" description="MurNAc-LAA" evidence="2">
    <location>
        <begin position="64"/>
        <end position="178"/>
    </location>
</feature>
<dbReference type="PANTHER" id="PTHR30404">
    <property type="entry name" value="N-ACETYLMURAMOYL-L-ALANINE AMIDASE"/>
    <property type="match status" value="1"/>
</dbReference>
<dbReference type="PANTHER" id="PTHR30404:SF0">
    <property type="entry name" value="N-ACETYLMURAMOYL-L-ALANINE AMIDASE AMIC"/>
    <property type="match status" value="1"/>
</dbReference>
<dbReference type="InterPro" id="IPR050695">
    <property type="entry name" value="N-acetylmuramoyl_amidase_3"/>
</dbReference>
<gene>
    <name evidence="3" type="ORF">EBO34_13155</name>
</gene>
<dbReference type="GO" id="GO:0009253">
    <property type="term" value="P:peptidoglycan catabolic process"/>
    <property type="evidence" value="ECO:0007669"/>
    <property type="project" value="InterPro"/>
</dbReference>
<organism evidence="3 4">
    <name type="scientific">Alteribacter keqinensis</name>
    <dbReference type="NCBI Taxonomy" id="2483800"/>
    <lineage>
        <taxon>Bacteria</taxon>
        <taxon>Bacillati</taxon>
        <taxon>Bacillota</taxon>
        <taxon>Bacilli</taxon>
        <taxon>Bacillales</taxon>
        <taxon>Bacillaceae</taxon>
        <taxon>Alteribacter</taxon>
    </lineage>
</organism>
<accession>A0A3M7TTI1</accession>
<evidence type="ECO:0000313" key="3">
    <source>
        <dbReference type="EMBL" id="RNA67663.1"/>
    </source>
</evidence>
<dbReference type="Proteomes" id="UP000278746">
    <property type="component" value="Unassembled WGS sequence"/>
</dbReference>